<dbReference type="PANTHER" id="PTHR11049:SF24">
    <property type="entry name" value="CYTOSOLIC ACYL COENZYME A THIOESTER HYDROLASE"/>
    <property type="match status" value="1"/>
</dbReference>
<reference evidence="5" key="2">
    <citation type="submission" date="2023-01" db="EMBL/GenBank/DDBJ databases">
        <authorList>
            <person name="Sun Q."/>
            <person name="Evtushenko L."/>
        </authorList>
    </citation>
    <scope>NUCLEOTIDE SEQUENCE</scope>
    <source>
        <strain evidence="5">VKM B-1499</strain>
    </source>
</reference>
<organism evidence="5 6">
    <name type="scientific">Brevundimonas intermedia</name>
    <dbReference type="NCBI Taxonomy" id="74315"/>
    <lineage>
        <taxon>Bacteria</taxon>
        <taxon>Pseudomonadati</taxon>
        <taxon>Pseudomonadota</taxon>
        <taxon>Alphaproteobacteria</taxon>
        <taxon>Caulobacterales</taxon>
        <taxon>Caulobacteraceae</taxon>
        <taxon>Brevundimonas</taxon>
    </lineage>
</organism>
<keyword evidence="6" id="KW-1185">Reference proteome</keyword>
<dbReference type="CDD" id="cd03442">
    <property type="entry name" value="BFIT_BACH"/>
    <property type="match status" value="2"/>
</dbReference>
<reference evidence="5" key="1">
    <citation type="journal article" date="2014" name="Int. J. Syst. Evol. Microbiol.">
        <title>Complete genome of a new Firmicutes species belonging to the dominant human colonic microbiota ('Ruminococcus bicirculans') reveals two chromosomes and a selective capacity to utilize plant glucans.</title>
        <authorList>
            <consortium name="NISC Comparative Sequencing Program"/>
            <person name="Wegmann U."/>
            <person name="Louis P."/>
            <person name="Goesmann A."/>
            <person name="Henrissat B."/>
            <person name="Duncan S.H."/>
            <person name="Flint H.J."/>
        </authorList>
    </citation>
    <scope>NUCLEOTIDE SEQUENCE</scope>
    <source>
        <strain evidence="5">VKM B-1499</strain>
    </source>
</reference>
<dbReference type="RefSeq" id="WP_271164727.1">
    <property type="nucleotide sequence ID" value="NZ_BSFD01000003.1"/>
</dbReference>
<gene>
    <name evidence="5" type="ORF">GCM10017620_14630</name>
</gene>
<dbReference type="SUPFAM" id="SSF54637">
    <property type="entry name" value="Thioesterase/thiol ester dehydrase-isomerase"/>
    <property type="match status" value="2"/>
</dbReference>
<evidence type="ECO:0000256" key="1">
    <source>
        <dbReference type="ARBA" id="ARBA00010458"/>
    </source>
</evidence>
<evidence type="ECO:0000256" key="2">
    <source>
        <dbReference type="ARBA" id="ARBA00022801"/>
    </source>
</evidence>
<dbReference type="PROSITE" id="PS51770">
    <property type="entry name" value="HOTDOG_ACOT"/>
    <property type="match status" value="2"/>
</dbReference>
<dbReference type="PANTHER" id="PTHR11049">
    <property type="entry name" value="ACYL COENZYME A THIOESTER HYDROLASE"/>
    <property type="match status" value="1"/>
</dbReference>
<proteinExistence type="inferred from homology"/>
<keyword evidence="2 3" id="KW-0378">Hydrolase</keyword>
<comment type="caution">
    <text evidence="5">The sequence shown here is derived from an EMBL/GenBank/DDBJ whole genome shotgun (WGS) entry which is preliminary data.</text>
</comment>
<name>A0ABQ5T6V3_9CAUL</name>
<evidence type="ECO:0000259" key="4">
    <source>
        <dbReference type="PROSITE" id="PS51770"/>
    </source>
</evidence>
<feature type="domain" description="HotDog ACOT-type" evidence="4">
    <location>
        <begin position="126"/>
        <end position="238"/>
    </location>
</feature>
<dbReference type="InterPro" id="IPR040170">
    <property type="entry name" value="Cytosol_ACT"/>
</dbReference>
<sequence>MSVTLIDMVFPGDANHHGTLFGGIGLAHLDKVAFLAAARHARRPTVTAGCERIDFAAPARIGEMVEATGRVVRVGRTSMGVEVELWAEAPVSGERRLCTRGVFNMVAPREEGQGDLPPLEDDTPNRDAWLRAVEMVFPAWTNHYGTLYGGDALKLMGKAAFVCATRKARAVMVMAASNRIDFSSPIREGDMIELASRATRVGRSSITIEVELWAEGLLTGDRRRSAAAEFVMVAVDEAGRPRSISGASSALEPA</sequence>
<accession>A0ABQ5T6V3</accession>
<dbReference type="Gene3D" id="3.10.129.10">
    <property type="entry name" value="Hotdog Thioesterase"/>
    <property type="match status" value="2"/>
</dbReference>
<dbReference type="Pfam" id="PF03061">
    <property type="entry name" value="4HBT"/>
    <property type="match status" value="2"/>
</dbReference>
<evidence type="ECO:0000256" key="3">
    <source>
        <dbReference type="PROSITE-ProRule" id="PRU01106"/>
    </source>
</evidence>
<feature type="domain" description="HotDog ACOT-type" evidence="4">
    <location>
        <begin position="1"/>
        <end position="111"/>
    </location>
</feature>
<comment type="similarity">
    <text evidence="1">Belongs to the acyl coenzyme A hydrolase family.</text>
</comment>
<protein>
    <submittedName>
        <fullName evidence="5">Acyl-CoA thioesterase</fullName>
    </submittedName>
</protein>
<dbReference type="InterPro" id="IPR033120">
    <property type="entry name" value="HOTDOG_ACOT"/>
</dbReference>
<dbReference type="InterPro" id="IPR029069">
    <property type="entry name" value="HotDog_dom_sf"/>
</dbReference>
<evidence type="ECO:0000313" key="6">
    <source>
        <dbReference type="Proteomes" id="UP001143509"/>
    </source>
</evidence>
<evidence type="ECO:0000313" key="5">
    <source>
        <dbReference type="EMBL" id="GLK48490.1"/>
    </source>
</evidence>
<dbReference type="InterPro" id="IPR006683">
    <property type="entry name" value="Thioestr_dom"/>
</dbReference>
<dbReference type="EMBL" id="BSFD01000003">
    <property type="protein sequence ID" value="GLK48490.1"/>
    <property type="molecule type" value="Genomic_DNA"/>
</dbReference>
<dbReference type="Proteomes" id="UP001143509">
    <property type="component" value="Unassembled WGS sequence"/>
</dbReference>